<feature type="domain" description="OmpR/PhoB-type" evidence="5">
    <location>
        <begin position="10"/>
        <end position="107"/>
    </location>
</feature>
<name>A0ABQ1HYZ6_9ALTE</name>
<feature type="domain" description="Response regulatory" evidence="4">
    <location>
        <begin position="125"/>
        <end position="244"/>
    </location>
</feature>
<keyword evidence="2" id="KW-0597">Phosphoprotein</keyword>
<feature type="modified residue" description="4-aspartylphosphate" evidence="2">
    <location>
        <position position="175"/>
    </location>
</feature>
<dbReference type="Pfam" id="PF00072">
    <property type="entry name" value="Response_reg"/>
    <property type="match status" value="1"/>
</dbReference>
<evidence type="ECO:0000256" key="1">
    <source>
        <dbReference type="ARBA" id="ARBA00023125"/>
    </source>
</evidence>
<dbReference type="InterPro" id="IPR011006">
    <property type="entry name" value="CheY-like_superfamily"/>
</dbReference>
<evidence type="ECO:0000313" key="6">
    <source>
        <dbReference type="EMBL" id="GGA96763.1"/>
    </source>
</evidence>
<feature type="DNA-binding region" description="OmpR/PhoB-type" evidence="3">
    <location>
        <begin position="10"/>
        <end position="107"/>
    </location>
</feature>
<keyword evidence="7" id="KW-1185">Reference proteome</keyword>
<organism evidence="6 7">
    <name type="scientific">Agarivorans gilvus</name>
    <dbReference type="NCBI Taxonomy" id="680279"/>
    <lineage>
        <taxon>Bacteria</taxon>
        <taxon>Pseudomonadati</taxon>
        <taxon>Pseudomonadota</taxon>
        <taxon>Gammaproteobacteria</taxon>
        <taxon>Alteromonadales</taxon>
        <taxon>Alteromonadaceae</taxon>
        <taxon>Agarivorans</taxon>
    </lineage>
</organism>
<dbReference type="CDD" id="cd00383">
    <property type="entry name" value="trans_reg_C"/>
    <property type="match status" value="1"/>
</dbReference>
<protein>
    <recommendedName>
        <fullName evidence="8">OmpR/PhoB-type domain-containing protein</fullName>
    </recommendedName>
</protein>
<keyword evidence="1 3" id="KW-0238">DNA-binding</keyword>
<dbReference type="Gene3D" id="1.10.10.10">
    <property type="entry name" value="Winged helix-like DNA-binding domain superfamily/Winged helix DNA-binding domain"/>
    <property type="match status" value="1"/>
</dbReference>
<evidence type="ECO:0000256" key="2">
    <source>
        <dbReference type="PROSITE-ProRule" id="PRU00169"/>
    </source>
</evidence>
<sequence>MLLEDDMSFNDVVVVGPLAVDMSQNSITFKDRTAYLGPLRTHLLGYLCKHVNQVVGRDDLSEAVWGRSVSDHTINQHISQLRKVLTTVNNTELTIATIPKKGYIARCESVTELNLLKPEAKLEHPKAVLFSDPDTCEQIQSAKAEGELKYLEVFSDVDELHQRLMSHEFQAVVVDAELEDYQGLELIKEIRTGNTLASSDVAIVSLSSEASKPLLGFNVLLDVQGLVIKPLNLETLDTKLKAAVAARFKLKPNAAYDLVPTRLETKVSVNLAAACASN</sequence>
<dbReference type="PROSITE" id="PS51755">
    <property type="entry name" value="OMPR_PHOB"/>
    <property type="match status" value="1"/>
</dbReference>
<dbReference type="SMART" id="SM00862">
    <property type="entry name" value="Trans_reg_C"/>
    <property type="match status" value="1"/>
</dbReference>
<dbReference type="InterPro" id="IPR001789">
    <property type="entry name" value="Sig_transdc_resp-reg_receiver"/>
</dbReference>
<dbReference type="SUPFAM" id="SSF46894">
    <property type="entry name" value="C-terminal effector domain of the bipartite response regulators"/>
    <property type="match status" value="1"/>
</dbReference>
<reference evidence="7" key="1">
    <citation type="journal article" date="2019" name="Int. J. Syst. Evol. Microbiol.">
        <title>The Global Catalogue of Microorganisms (GCM) 10K type strain sequencing project: providing services to taxonomists for standard genome sequencing and annotation.</title>
        <authorList>
            <consortium name="The Broad Institute Genomics Platform"/>
            <consortium name="The Broad Institute Genome Sequencing Center for Infectious Disease"/>
            <person name="Wu L."/>
            <person name="Ma J."/>
        </authorList>
    </citation>
    <scope>NUCLEOTIDE SEQUENCE [LARGE SCALE GENOMIC DNA]</scope>
    <source>
        <strain evidence="7">CGMCC 1.10131</strain>
    </source>
</reference>
<comment type="caution">
    <text evidence="6">The sequence shown here is derived from an EMBL/GenBank/DDBJ whole genome shotgun (WGS) entry which is preliminary data.</text>
</comment>
<accession>A0ABQ1HYZ6</accession>
<gene>
    <name evidence="6" type="ORF">GCM10007414_07190</name>
</gene>
<dbReference type="Pfam" id="PF00486">
    <property type="entry name" value="Trans_reg_C"/>
    <property type="match status" value="1"/>
</dbReference>
<dbReference type="InterPro" id="IPR001867">
    <property type="entry name" value="OmpR/PhoB-type_DNA-bd"/>
</dbReference>
<dbReference type="EMBL" id="BMDY01000003">
    <property type="protein sequence ID" value="GGA96763.1"/>
    <property type="molecule type" value="Genomic_DNA"/>
</dbReference>
<dbReference type="Proteomes" id="UP000651977">
    <property type="component" value="Unassembled WGS sequence"/>
</dbReference>
<dbReference type="InterPro" id="IPR016032">
    <property type="entry name" value="Sig_transdc_resp-reg_C-effctor"/>
</dbReference>
<dbReference type="Gene3D" id="3.40.50.2300">
    <property type="match status" value="1"/>
</dbReference>
<dbReference type="PROSITE" id="PS50110">
    <property type="entry name" value="RESPONSE_REGULATORY"/>
    <property type="match status" value="1"/>
</dbReference>
<evidence type="ECO:0008006" key="8">
    <source>
        <dbReference type="Google" id="ProtNLM"/>
    </source>
</evidence>
<dbReference type="SUPFAM" id="SSF52172">
    <property type="entry name" value="CheY-like"/>
    <property type="match status" value="1"/>
</dbReference>
<dbReference type="InterPro" id="IPR036388">
    <property type="entry name" value="WH-like_DNA-bd_sf"/>
</dbReference>
<evidence type="ECO:0000259" key="4">
    <source>
        <dbReference type="PROSITE" id="PS50110"/>
    </source>
</evidence>
<evidence type="ECO:0000256" key="3">
    <source>
        <dbReference type="PROSITE-ProRule" id="PRU01091"/>
    </source>
</evidence>
<evidence type="ECO:0000259" key="5">
    <source>
        <dbReference type="PROSITE" id="PS51755"/>
    </source>
</evidence>
<evidence type="ECO:0000313" key="7">
    <source>
        <dbReference type="Proteomes" id="UP000651977"/>
    </source>
</evidence>
<proteinExistence type="predicted"/>